<evidence type="ECO:0000313" key="2">
    <source>
        <dbReference type="Proteomes" id="UP000541610"/>
    </source>
</evidence>
<organism evidence="1 2">
    <name type="scientific">Perkinsus olseni</name>
    <name type="common">Perkinsus atlanticus</name>
    <dbReference type="NCBI Taxonomy" id="32597"/>
    <lineage>
        <taxon>Eukaryota</taxon>
        <taxon>Sar</taxon>
        <taxon>Alveolata</taxon>
        <taxon>Perkinsozoa</taxon>
        <taxon>Perkinsea</taxon>
        <taxon>Perkinsida</taxon>
        <taxon>Perkinsidae</taxon>
        <taxon>Perkinsus</taxon>
    </lineage>
</organism>
<gene>
    <name evidence="1" type="ORF">FOZ60_014178</name>
</gene>
<dbReference type="Proteomes" id="UP000541610">
    <property type="component" value="Unassembled WGS sequence"/>
</dbReference>
<feature type="non-terminal residue" evidence="1">
    <location>
        <position position="129"/>
    </location>
</feature>
<proteinExistence type="predicted"/>
<dbReference type="EMBL" id="JABANP010000659">
    <property type="protein sequence ID" value="KAF4680023.1"/>
    <property type="molecule type" value="Genomic_DNA"/>
</dbReference>
<comment type="caution">
    <text evidence="1">The sequence shown here is derived from an EMBL/GenBank/DDBJ whole genome shotgun (WGS) entry which is preliminary data.</text>
</comment>
<reference evidence="1 2" key="1">
    <citation type="submission" date="2020-04" db="EMBL/GenBank/DDBJ databases">
        <title>Perkinsus olseni comparative genomics.</title>
        <authorList>
            <person name="Bogema D.R."/>
        </authorList>
    </citation>
    <scope>NUCLEOTIDE SEQUENCE [LARGE SCALE GENOMIC DNA]</scope>
    <source>
        <strain evidence="1">00978-12</strain>
    </source>
</reference>
<evidence type="ECO:0000313" key="1">
    <source>
        <dbReference type="EMBL" id="KAF4680023.1"/>
    </source>
</evidence>
<dbReference type="AlphaFoldDB" id="A0A7J6N7Y6"/>
<name>A0A7J6N7Y6_PEROL</name>
<protein>
    <submittedName>
        <fullName evidence="1">Uncharacterized protein</fullName>
    </submittedName>
</protein>
<accession>A0A7J6N7Y6</accession>
<sequence>WYKQRLMVVCGIRARLYGGSGRLIQESRHLIRESEGRESQQYLDSEEAVWAPVKQDESASAEYPSFIVLIDELLNWEDSHSSAEPGVGLRAPDEILVTRGGSLLFHGPPEAQQWEIVPNWGCKTELGSL</sequence>